<dbReference type="Gene3D" id="3.40.140.10">
    <property type="entry name" value="Cytidine Deaminase, domain 2"/>
    <property type="match status" value="1"/>
</dbReference>
<sequence length="195" mass="21137">MNFEHLPLDALRAELLREPEPLPAPLPSVCSDCAPLPYAPPGFARMTLFDYRLAVARQILLRAAYEDALGKSVLTSPSAAREYFALHVATLPYEVFLVAYLDAQHRVIAVEEAFRGTLTATSVYPREIVRQALSHNAAAIVACHQHPSGSATISRADEVLTAALKAALALVDVRFIDHLVFAAGRFASFAEAGLL</sequence>
<dbReference type="GO" id="GO:0046872">
    <property type="term" value="F:metal ion binding"/>
    <property type="evidence" value="ECO:0007669"/>
    <property type="project" value="UniProtKB-KW"/>
</dbReference>
<dbReference type="InterPro" id="IPR001405">
    <property type="entry name" value="UPF0758"/>
</dbReference>
<dbReference type="CDD" id="cd08071">
    <property type="entry name" value="MPN_DUF2466"/>
    <property type="match status" value="1"/>
</dbReference>
<organism evidence="7 8">
    <name type="scientific">Candidatus Methylophosphatis roskildensis</name>
    <dbReference type="NCBI Taxonomy" id="2899263"/>
    <lineage>
        <taxon>Bacteria</taxon>
        <taxon>Pseudomonadati</taxon>
        <taxon>Pseudomonadota</taxon>
        <taxon>Betaproteobacteria</taxon>
        <taxon>Nitrosomonadales</taxon>
        <taxon>Sterolibacteriaceae</taxon>
        <taxon>Candidatus Methylophosphatis</taxon>
    </lineage>
</organism>
<dbReference type="Pfam" id="PF04002">
    <property type="entry name" value="RadC"/>
    <property type="match status" value="1"/>
</dbReference>
<dbReference type="Proteomes" id="UP000807785">
    <property type="component" value="Unassembled WGS sequence"/>
</dbReference>
<keyword evidence="3" id="KW-0378">Hydrolase</keyword>
<evidence type="ECO:0000313" key="8">
    <source>
        <dbReference type="Proteomes" id="UP000807785"/>
    </source>
</evidence>
<reference evidence="7" key="1">
    <citation type="submission" date="2020-10" db="EMBL/GenBank/DDBJ databases">
        <title>Connecting structure to function with the recovery of over 1000 high-quality activated sludge metagenome-assembled genomes encoding full-length rRNA genes using long-read sequencing.</title>
        <authorList>
            <person name="Singleton C.M."/>
            <person name="Petriglieri F."/>
            <person name="Kristensen J.M."/>
            <person name="Kirkegaard R.H."/>
            <person name="Michaelsen T.Y."/>
            <person name="Andersen M.H."/>
            <person name="Karst S.M."/>
            <person name="Dueholm M.S."/>
            <person name="Nielsen P.H."/>
            <person name="Albertsen M."/>
        </authorList>
    </citation>
    <scope>NUCLEOTIDE SEQUENCE</scope>
    <source>
        <strain evidence="7">Bjer_18-Q3-R1-45_BAT3C.347</strain>
    </source>
</reference>
<comment type="caution">
    <text evidence="7">The sequence shown here is derived from an EMBL/GenBank/DDBJ whole genome shotgun (WGS) entry which is preliminary data.</text>
</comment>
<evidence type="ECO:0000256" key="5">
    <source>
        <dbReference type="ARBA" id="ARBA00023049"/>
    </source>
</evidence>
<dbReference type="AlphaFoldDB" id="A0A9D7E2T1"/>
<evidence type="ECO:0000256" key="2">
    <source>
        <dbReference type="ARBA" id="ARBA00022723"/>
    </source>
</evidence>
<dbReference type="InterPro" id="IPR025657">
    <property type="entry name" value="RadC_JAB"/>
</dbReference>
<keyword evidence="1" id="KW-0645">Protease</keyword>
<dbReference type="GO" id="GO:0006508">
    <property type="term" value="P:proteolysis"/>
    <property type="evidence" value="ECO:0007669"/>
    <property type="project" value="UniProtKB-KW"/>
</dbReference>
<evidence type="ECO:0000256" key="4">
    <source>
        <dbReference type="ARBA" id="ARBA00022833"/>
    </source>
</evidence>
<dbReference type="PANTHER" id="PTHR30471:SF3">
    <property type="entry name" value="UPF0758 PROTEIN YEES-RELATED"/>
    <property type="match status" value="1"/>
</dbReference>
<name>A0A9D7E2T1_9PROT</name>
<accession>A0A9D7E2T1</accession>
<dbReference type="PANTHER" id="PTHR30471">
    <property type="entry name" value="DNA REPAIR PROTEIN RADC"/>
    <property type="match status" value="1"/>
</dbReference>
<keyword evidence="4" id="KW-0862">Zinc</keyword>
<evidence type="ECO:0000256" key="3">
    <source>
        <dbReference type="ARBA" id="ARBA00022801"/>
    </source>
</evidence>
<keyword evidence="5" id="KW-0482">Metalloprotease</keyword>
<proteinExistence type="predicted"/>
<evidence type="ECO:0000259" key="6">
    <source>
        <dbReference type="PROSITE" id="PS50249"/>
    </source>
</evidence>
<dbReference type="PROSITE" id="PS50249">
    <property type="entry name" value="MPN"/>
    <property type="match status" value="1"/>
</dbReference>
<gene>
    <name evidence="7" type="ORF">IPH26_08955</name>
</gene>
<dbReference type="InterPro" id="IPR037518">
    <property type="entry name" value="MPN"/>
</dbReference>
<evidence type="ECO:0000256" key="1">
    <source>
        <dbReference type="ARBA" id="ARBA00022670"/>
    </source>
</evidence>
<dbReference type="EMBL" id="JADJEV010000003">
    <property type="protein sequence ID" value="MBK6973054.1"/>
    <property type="molecule type" value="Genomic_DNA"/>
</dbReference>
<protein>
    <submittedName>
        <fullName evidence="7">DNA repair protein RadC</fullName>
    </submittedName>
</protein>
<evidence type="ECO:0000313" key="7">
    <source>
        <dbReference type="EMBL" id="MBK6973054.1"/>
    </source>
</evidence>
<keyword evidence="2" id="KW-0479">Metal-binding</keyword>
<dbReference type="GO" id="GO:0008237">
    <property type="term" value="F:metallopeptidase activity"/>
    <property type="evidence" value="ECO:0007669"/>
    <property type="project" value="UniProtKB-KW"/>
</dbReference>
<feature type="domain" description="MPN" evidence="6">
    <location>
        <begin position="73"/>
        <end position="195"/>
    </location>
</feature>